<evidence type="ECO:0000313" key="2">
    <source>
        <dbReference type="EMBL" id="JAP09424.1"/>
    </source>
</evidence>
<sequence>MLCALSCPFTCFKYSNVEKTNRHNCLGFKLNLKIMKWDLKLELNMVKVSLPFSVVCPSQSTNEDQTKCKIQRANGRKQKSLAGDNHG</sequence>
<protein>
    <submittedName>
        <fullName evidence="2">Putative ovule protein</fullName>
    </submittedName>
</protein>
<proteinExistence type="predicted"/>
<evidence type="ECO:0000256" key="1">
    <source>
        <dbReference type="SAM" id="MobiDB-lite"/>
    </source>
</evidence>
<organism evidence="2">
    <name type="scientific">Solanum chacoense</name>
    <name type="common">Chaco potato</name>
    <dbReference type="NCBI Taxonomy" id="4108"/>
    <lineage>
        <taxon>Eukaryota</taxon>
        <taxon>Viridiplantae</taxon>
        <taxon>Streptophyta</taxon>
        <taxon>Embryophyta</taxon>
        <taxon>Tracheophyta</taxon>
        <taxon>Spermatophyta</taxon>
        <taxon>Magnoliopsida</taxon>
        <taxon>eudicotyledons</taxon>
        <taxon>Gunneridae</taxon>
        <taxon>Pentapetalae</taxon>
        <taxon>asterids</taxon>
        <taxon>lamiids</taxon>
        <taxon>Solanales</taxon>
        <taxon>Solanaceae</taxon>
        <taxon>Solanoideae</taxon>
        <taxon>Solaneae</taxon>
        <taxon>Solanum</taxon>
    </lineage>
</organism>
<accession>A0A0V0GQ47</accession>
<dbReference type="EMBL" id="GEDG01035039">
    <property type="protein sequence ID" value="JAP09424.1"/>
    <property type="molecule type" value="Transcribed_RNA"/>
</dbReference>
<reference evidence="2" key="1">
    <citation type="submission" date="2015-12" db="EMBL/GenBank/DDBJ databases">
        <title>Gene expression during late stages of embryo sac development: a critical building block for successful pollen-pistil interactions.</title>
        <authorList>
            <person name="Liu Y."/>
            <person name="Joly V."/>
            <person name="Sabar M."/>
            <person name="Matton D.P."/>
        </authorList>
    </citation>
    <scope>NUCLEOTIDE SEQUENCE</scope>
</reference>
<feature type="region of interest" description="Disordered" evidence="1">
    <location>
        <begin position="66"/>
        <end position="87"/>
    </location>
</feature>
<name>A0A0V0GQ47_SOLCH</name>
<dbReference type="AlphaFoldDB" id="A0A0V0GQ47"/>